<evidence type="ECO:0000256" key="1">
    <source>
        <dbReference type="SAM" id="MobiDB-lite"/>
    </source>
</evidence>
<protein>
    <submittedName>
        <fullName evidence="2">Uncharacterized protein</fullName>
    </submittedName>
</protein>
<feature type="compositionally biased region" description="Low complexity" evidence="1">
    <location>
        <begin position="210"/>
        <end position="220"/>
    </location>
</feature>
<evidence type="ECO:0000313" key="2">
    <source>
        <dbReference type="EMBL" id="NKY89814.1"/>
    </source>
</evidence>
<comment type="caution">
    <text evidence="2">The sequence shown here is derived from an EMBL/GenBank/DDBJ whole genome shotgun (WGS) entry which is preliminary data.</text>
</comment>
<feature type="region of interest" description="Disordered" evidence="1">
    <location>
        <begin position="207"/>
        <end position="236"/>
    </location>
</feature>
<proteinExistence type="predicted"/>
<reference evidence="2 3" key="1">
    <citation type="submission" date="2020-04" db="EMBL/GenBank/DDBJ databases">
        <title>MicrobeNet Type strains.</title>
        <authorList>
            <person name="Nicholson A.C."/>
        </authorList>
    </citation>
    <scope>NUCLEOTIDE SEQUENCE [LARGE SCALE GENOMIC DNA]</scope>
    <source>
        <strain evidence="2 3">DSM 44445</strain>
    </source>
</reference>
<organism evidence="2 3">
    <name type="scientific">Nocardia veterana</name>
    <dbReference type="NCBI Taxonomy" id="132249"/>
    <lineage>
        <taxon>Bacteria</taxon>
        <taxon>Bacillati</taxon>
        <taxon>Actinomycetota</taxon>
        <taxon>Actinomycetes</taxon>
        <taxon>Mycobacteriales</taxon>
        <taxon>Nocardiaceae</taxon>
        <taxon>Nocardia</taxon>
    </lineage>
</organism>
<accession>A0A7X6M3R0</accession>
<dbReference type="AlphaFoldDB" id="A0A7X6M3R0"/>
<evidence type="ECO:0000313" key="3">
    <source>
        <dbReference type="Proteomes" id="UP000523447"/>
    </source>
</evidence>
<name>A0A7X6M3R0_9NOCA</name>
<sequence>MTTRTRSLTALDAARARRNPRPATPPPTYSQAEQRERRRKHLPVTYDGRFDLTEEIRAIVGPLADRVAADPHPLTFAVQVDDVVVAVAGSVRTLAVLLAERQARRRTASVPVSHRGAAVRAMVALADKPADPEITDDDIRSGQCAVILTEHAATYSTDLADYLAHAVPPGQTRGLLSMSEQTEDALREIDTAATNLARRLSYVENLREQTNGTGTGTSSTEADRARETLASLGITP</sequence>
<dbReference type="RefSeq" id="WP_051032133.1">
    <property type="nucleotide sequence ID" value="NZ_CAWPHS010000060.1"/>
</dbReference>
<dbReference type="EMBL" id="JAAXPE010000063">
    <property type="protein sequence ID" value="NKY89814.1"/>
    <property type="molecule type" value="Genomic_DNA"/>
</dbReference>
<keyword evidence="3" id="KW-1185">Reference proteome</keyword>
<dbReference type="Proteomes" id="UP000523447">
    <property type="component" value="Unassembled WGS sequence"/>
</dbReference>
<feature type="region of interest" description="Disordered" evidence="1">
    <location>
        <begin position="1"/>
        <end position="42"/>
    </location>
</feature>
<gene>
    <name evidence="2" type="ORF">HGA07_30045</name>
</gene>